<organism evidence="2 3">
    <name type="scientific">Thamnocephalis sphaerospora</name>
    <dbReference type="NCBI Taxonomy" id="78915"/>
    <lineage>
        <taxon>Eukaryota</taxon>
        <taxon>Fungi</taxon>
        <taxon>Fungi incertae sedis</taxon>
        <taxon>Zoopagomycota</taxon>
        <taxon>Zoopagomycotina</taxon>
        <taxon>Zoopagomycetes</taxon>
        <taxon>Zoopagales</taxon>
        <taxon>Sigmoideomycetaceae</taxon>
        <taxon>Thamnocephalis</taxon>
    </lineage>
</organism>
<accession>A0A4P9XG19</accession>
<proteinExistence type="predicted"/>
<feature type="chain" id="PRO_5020186867" evidence="1">
    <location>
        <begin position="23"/>
        <end position="145"/>
    </location>
</feature>
<gene>
    <name evidence="2" type="ORF">THASP1DRAFT_33718</name>
</gene>
<reference evidence="3" key="1">
    <citation type="journal article" date="2018" name="Nat. Microbiol.">
        <title>Leveraging single-cell genomics to expand the fungal tree of life.</title>
        <authorList>
            <person name="Ahrendt S.R."/>
            <person name="Quandt C.A."/>
            <person name="Ciobanu D."/>
            <person name="Clum A."/>
            <person name="Salamov A."/>
            <person name="Andreopoulos B."/>
            <person name="Cheng J.F."/>
            <person name="Woyke T."/>
            <person name="Pelin A."/>
            <person name="Henrissat B."/>
            <person name="Reynolds N.K."/>
            <person name="Benny G.L."/>
            <person name="Smith M.E."/>
            <person name="James T.Y."/>
            <person name="Grigoriev I.V."/>
        </authorList>
    </citation>
    <scope>NUCLEOTIDE SEQUENCE [LARGE SCALE GENOMIC DNA]</scope>
    <source>
        <strain evidence="3">RSA 1356</strain>
    </source>
</reference>
<dbReference type="AlphaFoldDB" id="A0A4P9XG19"/>
<feature type="signal peptide" evidence="1">
    <location>
        <begin position="1"/>
        <end position="22"/>
    </location>
</feature>
<sequence length="145" mass="16508">MRNYIQLVLAACALATPLLAHAAPTPDDLPELWLRVMDVANHKTAVQLYSDEQKYTKIEKDFSVSFSAWKTSMELMCDKDRDGDAFCLKLSPNGSSDKYVNTVAEVRYKDTIRRCALRLLDVYKNPKDQTPDYYECTFAKGQLNA</sequence>
<dbReference type="Proteomes" id="UP000271241">
    <property type="component" value="Unassembled WGS sequence"/>
</dbReference>
<evidence type="ECO:0000256" key="1">
    <source>
        <dbReference type="SAM" id="SignalP"/>
    </source>
</evidence>
<keyword evidence="1" id="KW-0732">Signal</keyword>
<evidence type="ECO:0000313" key="2">
    <source>
        <dbReference type="EMBL" id="RKP04508.1"/>
    </source>
</evidence>
<protein>
    <submittedName>
        <fullName evidence="2">Uncharacterized protein</fullName>
    </submittedName>
</protein>
<dbReference type="EMBL" id="KZ993673">
    <property type="protein sequence ID" value="RKP04508.1"/>
    <property type="molecule type" value="Genomic_DNA"/>
</dbReference>
<name>A0A4P9XG19_9FUNG</name>
<evidence type="ECO:0000313" key="3">
    <source>
        <dbReference type="Proteomes" id="UP000271241"/>
    </source>
</evidence>
<keyword evidence="3" id="KW-1185">Reference proteome</keyword>